<accession>A0ACC4NQR6</accession>
<organism evidence="1 2">
    <name type="scientific">Vibrio caribbeanicus</name>
    <dbReference type="NCBI Taxonomy" id="701175"/>
    <lineage>
        <taxon>Bacteria</taxon>
        <taxon>Pseudomonadati</taxon>
        <taxon>Pseudomonadota</taxon>
        <taxon>Gammaproteobacteria</taxon>
        <taxon>Vibrionales</taxon>
        <taxon>Vibrionaceae</taxon>
        <taxon>Vibrio</taxon>
    </lineage>
</organism>
<evidence type="ECO:0000313" key="1">
    <source>
        <dbReference type="EMBL" id="KHD23042.1"/>
    </source>
</evidence>
<evidence type="ECO:0000313" key="2">
    <source>
        <dbReference type="Proteomes" id="UP000030421"/>
    </source>
</evidence>
<dbReference type="Proteomes" id="UP000030421">
    <property type="component" value="Unassembled WGS sequence"/>
</dbReference>
<keyword evidence="2" id="KW-1185">Reference proteome</keyword>
<proteinExistence type="predicted"/>
<comment type="caution">
    <text evidence="1">The sequence shown here is derived from an EMBL/GenBank/DDBJ whole genome shotgun (WGS) entry which is preliminary data.</text>
</comment>
<name>A0ACC4NQR6_9VIBR</name>
<protein>
    <submittedName>
        <fullName evidence="1">Uncharacterized protein</fullName>
    </submittedName>
</protein>
<reference evidence="1" key="1">
    <citation type="submission" date="2014-10" db="EMBL/GenBank/DDBJ databases">
        <title>Genome sequencing of Vibrio caribbeanicus T14.</title>
        <authorList>
            <person name="Chan K.-G."/>
            <person name="Mohamad N.I."/>
        </authorList>
    </citation>
    <scope>NUCLEOTIDE SEQUENCE</scope>
    <source>
        <strain evidence="1">T14</strain>
    </source>
</reference>
<gene>
    <name evidence="1" type="ORF">NM09_20430</name>
</gene>
<sequence>MTFKFRAISELMPEKIELETIIILCVETPVIRQVFRDFTKDKMPKLILETAFPTAHRPKDVQIVTTLQQSLMFAGQQDIL</sequence>
<dbReference type="EMBL" id="JRWR01000036">
    <property type="protein sequence ID" value="KHD23042.1"/>
    <property type="molecule type" value="Genomic_DNA"/>
</dbReference>